<evidence type="ECO:0000256" key="1">
    <source>
        <dbReference type="ARBA" id="ARBA00006069"/>
    </source>
</evidence>
<dbReference type="AlphaFoldDB" id="A0A8J2RYQ7"/>
<comment type="caution">
    <text evidence="4">The sequence shown here is derived from an EMBL/GenBank/DDBJ whole genome shotgun (WGS) entry which is preliminary data.</text>
</comment>
<organism evidence="4 5">
    <name type="scientific">Daphnia galeata</name>
    <dbReference type="NCBI Taxonomy" id="27404"/>
    <lineage>
        <taxon>Eukaryota</taxon>
        <taxon>Metazoa</taxon>
        <taxon>Ecdysozoa</taxon>
        <taxon>Arthropoda</taxon>
        <taxon>Crustacea</taxon>
        <taxon>Branchiopoda</taxon>
        <taxon>Diplostraca</taxon>
        <taxon>Cladocera</taxon>
        <taxon>Anomopoda</taxon>
        <taxon>Daphniidae</taxon>
        <taxon>Daphnia</taxon>
    </lineage>
</organism>
<feature type="compositionally biased region" description="Acidic residues" evidence="3">
    <location>
        <begin position="1"/>
        <end position="19"/>
    </location>
</feature>
<name>A0A8J2RYQ7_9CRUS</name>
<dbReference type="GO" id="GO:0000340">
    <property type="term" value="F:RNA 7-methylguanosine cap binding"/>
    <property type="evidence" value="ECO:0007669"/>
    <property type="project" value="InterPro"/>
</dbReference>
<gene>
    <name evidence="4" type="ORF">DGAL_LOCUS14542</name>
</gene>
<evidence type="ECO:0000313" key="4">
    <source>
        <dbReference type="EMBL" id="CAH0110934.1"/>
    </source>
</evidence>
<protein>
    <recommendedName>
        <fullName evidence="2">Nuclear cap-binding protein subunit 3</fullName>
    </recommendedName>
</protein>
<feature type="compositionally biased region" description="Acidic residues" evidence="3">
    <location>
        <begin position="336"/>
        <end position="346"/>
    </location>
</feature>
<dbReference type="PANTHER" id="PTHR16291:SF0">
    <property type="entry name" value="NUCLEAR CAP-BINDING PROTEIN SUBUNIT 3"/>
    <property type="match status" value="1"/>
</dbReference>
<dbReference type="Pfam" id="PF10309">
    <property type="entry name" value="NCBP3"/>
    <property type="match status" value="1"/>
</dbReference>
<evidence type="ECO:0000313" key="5">
    <source>
        <dbReference type="Proteomes" id="UP000789390"/>
    </source>
</evidence>
<feature type="compositionally biased region" description="Low complexity" evidence="3">
    <location>
        <begin position="347"/>
        <end position="357"/>
    </location>
</feature>
<feature type="compositionally biased region" description="Basic residues" evidence="3">
    <location>
        <begin position="406"/>
        <end position="415"/>
    </location>
</feature>
<dbReference type="EMBL" id="CAKKLH010000308">
    <property type="protein sequence ID" value="CAH0110934.1"/>
    <property type="molecule type" value="Genomic_DNA"/>
</dbReference>
<dbReference type="PANTHER" id="PTHR16291">
    <property type="entry name" value="NUCLEAR CAP-BINDING PROTEIN SUBUNIT 3"/>
    <property type="match status" value="1"/>
</dbReference>
<sequence>METENIDMMEDGEVDETNEVDFKRERKVSESIKNSFSSLDEEKLKKRAERFGIDPDSTKVAPVTKEQMKDLYESLEIPAEEIKNILESDMSEPGTHALSNHRFEAIHLRGTEDMNTQNVFDYFKGYAPASIEWINDYSHNKIIYSSVWLEPWQAARAILERSSRNIVVQPTKNSVEGEAMDHEEAVDEPALPIPTPPGIWRLGFEYQYAKALVMRFATRADRKIKGAERLSQYYRNHGNPNYGGMAGLISSSRKRRFHGKPDTEQVDSKNPWGTLAEAWGASEPAEPWEATEPAENWERRPESKRPTGTGLPSALVRRLGHQPPRPSPSRSRDTESDASDSWDTTDSESGSCSSHSSNQEVGRSRKKRIRMRMYADEEEEKSRRKNLHARLADAHEQKNGLSGKAAKTRTSRPVHTRLGPNVDVLPSAISISTRSDLRQRLGSSAPKSPVDSVLLRGTLISADQEGPLLENAKIDLRSKLQSRLGTK</sequence>
<feature type="compositionally biased region" description="Basic and acidic residues" evidence="3">
    <location>
        <begin position="296"/>
        <end position="305"/>
    </location>
</feature>
<dbReference type="Proteomes" id="UP000789390">
    <property type="component" value="Unassembled WGS sequence"/>
</dbReference>
<feature type="region of interest" description="Disordered" evidence="3">
    <location>
        <begin position="1"/>
        <end position="22"/>
    </location>
</feature>
<dbReference type="InterPro" id="IPR019416">
    <property type="entry name" value="NCBP3"/>
</dbReference>
<feature type="compositionally biased region" description="Low complexity" evidence="3">
    <location>
        <begin position="283"/>
        <end position="294"/>
    </location>
</feature>
<dbReference type="GO" id="GO:0005634">
    <property type="term" value="C:nucleus"/>
    <property type="evidence" value="ECO:0007669"/>
    <property type="project" value="TreeGrafter"/>
</dbReference>
<proteinExistence type="inferred from homology"/>
<evidence type="ECO:0000256" key="3">
    <source>
        <dbReference type="SAM" id="MobiDB-lite"/>
    </source>
</evidence>
<feature type="region of interest" description="Disordered" evidence="3">
    <location>
        <begin position="279"/>
        <end position="421"/>
    </location>
</feature>
<evidence type="ECO:0000256" key="2">
    <source>
        <dbReference type="ARBA" id="ARBA00019876"/>
    </source>
</evidence>
<comment type="similarity">
    <text evidence="1">Belongs to the NCBP3 family.</text>
</comment>
<dbReference type="GO" id="GO:0003729">
    <property type="term" value="F:mRNA binding"/>
    <property type="evidence" value="ECO:0007669"/>
    <property type="project" value="InterPro"/>
</dbReference>
<reference evidence="4" key="1">
    <citation type="submission" date="2021-11" db="EMBL/GenBank/DDBJ databases">
        <authorList>
            <person name="Schell T."/>
        </authorList>
    </citation>
    <scope>NUCLEOTIDE SEQUENCE</scope>
    <source>
        <strain evidence="4">M5</strain>
    </source>
</reference>
<dbReference type="OrthoDB" id="6352735at2759"/>
<keyword evidence="5" id="KW-1185">Reference proteome</keyword>
<accession>A0A8J2RYQ7</accession>